<name>A0A917AP39_9RHOB</name>
<organism evidence="5 6">
    <name type="scientific">Actibacterium pelagium</name>
    <dbReference type="NCBI Taxonomy" id="2029103"/>
    <lineage>
        <taxon>Bacteria</taxon>
        <taxon>Pseudomonadati</taxon>
        <taxon>Pseudomonadota</taxon>
        <taxon>Alphaproteobacteria</taxon>
        <taxon>Rhodobacterales</taxon>
        <taxon>Roseobacteraceae</taxon>
        <taxon>Actibacterium</taxon>
    </lineage>
</organism>
<sequence>MKPSASFINTSRAGLVEPGALLAAIQAGRPGRAGIDVFENEPMTSPDDLLAHHPNVTATPHIGFVTDDELDMQFADIYEQVTAYADDAPIHMINPVVWKNR</sequence>
<reference evidence="5" key="2">
    <citation type="submission" date="2020-09" db="EMBL/GenBank/DDBJ databases">
        <authorList>
            <person name="Sun Q."/>
            <person name="Zhou Y."/>
        </authorList>
    </citation>
    <scope>NUCLEOTIDE SEQUENCE</scope>
    <source>
        <strain evidence="5">CGMCC 1.16012</strain>
    </source>
</reference>
<comment type="similarity">
    <text evidence="1">Belongs to the D-isomer specific 2-hydroxyacid dehydrogenase family.</text>
</comment>
<dbReference type="PANTHER" id="PTHR42789:SF1">
    <property type="entry name" value="D-ISOMER SPECIFIC 2-HYDROXYACID DEHYDROGENASE FAMILY PROTEIN (AFU_ORTHOLOGUE AFUA_6G10090)"/>
    <property type="match status" value="1"/>
</dbReference>
<gene>
    <name evidence="5" type="ORF">GCM10011517_33630</name>
</gene>
<evidence type="ECO:0000256" key="2">
    <source>
        <dbReference type="ARBA" id="ARBA00023002"/>
    </source>
</evidence>
<dbReference type="SUPFAM" id="SSF51735">
    <property type="entry name" value="NAD(P)-binding Rossmann-fold domains"/>
    <property type="match status" value="1"/>
</dbReference>
<dbReference type="PANTHER" id="PTHR42789">
    <property type="entry name" value="D-ISOMER SPECIFIC 2-HYDROXYACID DEHYDROGENASE FAMILY PROTEIN (AFU_ORTHOLOGUE AFUA_6G10090)"/>
    <property type="match status" value="1"/>
</dbReference>
<dbReference type="InterPro" id="IPR050857">
    <property type="entry name" value="D-2-hydroxyacid_DH"/>
</dbReference>
<proteinExistence type="inferred from homology"/>
<reference evidence="5" key="1">
    <citation type="journal article" date="2014" name="Int. J. Syst. Evol. Microbiol.">
        <title>Complete genome sequence of Corynebacterium casei LMG S-19264T (=DSM 44701T), isolated from a smear-ripened cheese.</title>
        <authorList>
            <consortium name="US DOE Joint Genome Institute (JGI-PGF)"/>
            <person name="Walter F."/>
            <person name="Albersmeier A."/>
            <person name="Kalinowski J."/>
            <person name="Ruckert C."/>
        </authorList>
    </citation>
    <scope>NUCLEOTIDE SEQUENCE</scope>
    <source>
        <strain evidence="5">CGMCC 1.16012</strain>
    </source>
</reference>
<dbReference type="Gene3D" id="3.40.50.720">
    <property type="entry name" value="NAD(P)-binding Rossmann-like Domain"/>
    <property type="match status" value="2"/>
</dbReference>
<dbReference type="GO" id="GO:0016491">
    <property type="term" value="F:oxidoreductase activity"/>
    <property type="evidence" value="ECO:0007669"/>
    <property type="project" value="UniProtKB-KW"/>
</dbReference>
<evidence type="ECO:0000313" key="6">
    <source>
        <dbReference type="Proteomes" id="UP000606730"/>
    </source>
</evidence>
<dbReference type="GO" id="GO:0051287">
    <property type="term" value="F:NAD binding"/>
    <property type="evidence" value="ECO:0007669"/>
    <property type="project" value="InterPro"/>
</dbReference>
<evidence type="ECO:0000259" key="4">
    <source>
        <dbReference type="Pfam" id="PF02826"/>
    </source>
</evidence>
<dbReference type="Pfam" id="PF02826">
    <property type="entry name" value="2-Hacid_dh_C"/>
    <property type="match status" value="1"/>
</dbReference>
<evidence type="ECO:0000256" key="3">
    <source>
        <dbReference type="ARBA" id="ARBA00023027"/>
    </source>
</evidence>
<keyword evidence="3" id="KW-0520">NAD</keyword>
<dbReference type="AlphaFoldDB" id="A0A917AP39"/>
<comment type="caution">
    <text evidence="5">The sequence shown here is derived from an EMBL/GenBank/DDBJ whole genome shotgun (WGS) entry which is preliminary data.</text>
</comment>
<dbReference type="InterPro" id="IPR036291">
    <property type="entry name" value="NAD(P)-bd_dom_sf"/>
</dbReference>
<dbReference type="InterPro" id="IPR006140">
    <property type="entry name" value="D-isomer_DH_NAD-bd"/>
</dbReference>
<feature type="domain" description="D-isomer specific 2-hydroxyacid dehydrogenase NAD-binding" evidence="4">
    <location>
        <begin position="1"/>
        <end position="63"/>
    </location>
</feature>
<evidence type="ECO:0000256" key="1">
    <source>
        <dbReference type="ARBA" id="ARBA00005854"/>
    </source>
</evidence>
<protein>
    <recommendedName>
        <fullName evidence="4">D-isomer specific 2-hydroxyacid dehydrogenase NAD-binding domain-containing protein</fullName>
    </recommendedName>
</protein>
<accession>A0A917AP39</accession>
<keyword evidence="6" id="KW-1185">Reference proteome</keyword>
<keyword evidence="2" id="KW-0560">Oxidoreductase</keyword>
<dbReference type="Proteomes" id="UP000606730">
    <property type="component" value="Unassembled WGS sequence"/>
</dbReference>
<evidence type="ECO:0000313" key="5">
    <source>
        <dbReference type="EMBL" id="GGE63212.1"/>
    </source>
</evidence>
<dbReference type="EMBL" id="BMKN01000005">
    <property type="protein sequence ID" value="GGE63212.1"/>
    <property type="molecule type" value="Genomic_DNA"/>
</dbReference>